<reference evidence="2 3" key="1">
    <citation type="submission" date="2020-08" db="EMBL/GenBank/DDBJ databases">
        <title>Genomic Encyclopedia of Type Strains, Phase IV (KMG-V): Genome sequencing to study the core and pangenomes of soil and plant-associated prokaryotes.</title>
        <authorList>
            <person name="Whitman W."/>
        </authorList>
    </citation>
    <scope>NUCLEOTIDE SEQUENCE [LARGE SCALE GENOMIC DNA]</scope>
    <source>
        <strain evidence="2 3">X5P2</strain>
    </source>
</reference>
<name>A0A9X0QAD9_9BACT</name>
<keyword evidence="1" id="KW-0732">Signal</keyword>
<proteinExistence type="predicted"/>
<sequence length="205" mass="22212">MIGSKASRFSARKFGYSGLLLAMLVAASLSAYSQGDRKPETIDAQAMGTSTQMGRNVGVKIIINQFSTPEDRQVLIDAFKKGKSQGLVDALTKMKSVGRIAITGTVGSDLSYIALIPSPTGRKIRFATNRPIRFGEAYNNGRSTDYNLTAGEIDLNDSDKSKSAGVLYPAAQLVINKQGQLQFELFQNPWKLVNIIDWNGAGSKE</sequence>
<evidence type="ECO:0000313" key="3">
    <source>
        <dbReference type="Proteomes" id="UP000535182"/>
    </source>
</evidence>
<feature type="signal peptide" evidence="1">
    <location>
        <begin position="1"/>
        <end position="33"/>
    </location>
</feature>
<dbReference type="RefSeq" id="WP_183972740.1">
    <property type="nucleotide sequence ID" value="NZ_JACHEB010000001.1"/>
</dbReference>
<gene>
    <name evidence="2" type="ORF">HDF14_000234</name>
</gene>
<comment type="caution">
    <text evidence="2">The sequence shown here is derived from an EMBL/GenBank/DDBJ whole genome shotgun (WGS) entry which is preliminary data.</text>
</comment>
<organism evidence="2 3">
    <name type="scientific">Tunturiibacter gelidiferens</name>
    <dbReference type="NCBI Taxonomy" id="3069689"/>
    <lineage>
        <taxon>Bacteria</taxon>
        <taxon>Pseudomonadati</taxon>
        <taxon>Acidobacteriota</taxon>
        <taxon>Terriglobia</taxon>
        <taxon>Terriglobales</taxon>
        <taxon>Acidobacteriaceae</taxon>
        <taxon>Tunturiibacter</taxon>
    </lineage>
</organism>
<keyword evidence="3" id="KW-1185">Reference proteome</keyword>
<dbReference type="EMBL" id="JACHEB010000001">
    <property type="protein sequence ID" value="MBB5326640.1"/>
    <property type="molecule type" value="Genomic_DNA"/>
</dbReference>
<feature type="chain" id="PRO_5040980488" evidence="1">
    <location>
        <begin position="34"/>
        <end position="205"/>
    </location>
</feature>
<evidence type="ECO:0000313" key="2">
    <source>
        <dbReference type="EMBL" id="MBB5326640.1"/>
    </source>
</evidence>
<dbReference type="Proteomes" id="UP000535182">
    <property type="component" value="Unassembled WGS sequence"/>
</dbReference>
<protein>
    <submittedName>
        <fullName evidence="2">Uncharacterized protein</fullName>
    </submittedName>
</protein>
<accession>A0A9X0QAD9</accession>
<dbReference type="AlphaFoldDB" id="A0A9X0QAD9"/>
<evidence type="ECO:0000256" key="1">
    <source>
        <dbReference type="SAM" id="SignalP"/>
    </source>
</evidence>